<feature type="compositionally biased region" description="Polar residues" evidence="5">
    <location>
        <begin position="1"/>
        <end position="10"/>
    </location>
</feature>
<feature type="region of interest" description="Disordered" evidence="5">
    <location>
        <begin position="533"/>
        <end position="553"/>
    </location>
</feature>
<evidence type="ECO:0000313" key="7">
    <source>
        <dbReference type="EMBL" id="ESO03333.1"/>
    </source>
</evidence>
<dbReference type="KEGG" id="hro:HELRODRAFT_173620"/>
<reference evidence="7 9" key="2">
    <citation type="journal article" date="2013" name="Nature">
        <title>Insights into bilaterian evolution from three spiralian genomes.</title>
        <authorList>
            <person name="Simakov O."/>
            <person name="Marletaz F."/>
            <person name="Cho S.J."/>
            <person name="Edsinger-Gonzales E."/>
            <person name="Havlak P."/>
            <person name="Hellsten U."/>
            <person name="Kuo D.H."/>
            <person name="Larsson T."/>
            <person name="Lv J."/>
            <person name="Arendt D."/>
            <person name="Savage R."/>
            <person name="Osoegawa K."/>
            <person name="de Jong P."/>
            <person name="Grimwood J."/>
            <person name="Chapman J.A."/>
            <person name="Shapiro H."/>
            <person name="Aerts A."/>
            <person name="Otillar R.P."/>
            <person name="Terry A.Y."/>
            <person name="Boore J.L."/>
            <person name="Grigoriev I.V."/>
            <person name="Lindberg D.R."/>
            <person name="Seaver E.C."/>
            <person name="Weisblat D.A."/>
            <person name="Putnam N.H."/>
            <person name="Rokhsar D.S."/>
        </authorList>
    </citation>
    <scope>NUCLEOTIDE SEQUENCE</scope>
</reference>
<feature type="compositionally biased region" description="Basic and acidic residues" evidence="5">
    <location>
        <begin position="99"/>
        <end position="122"/>
    </location>
</feature>
<dbReference type="HOGENOM" id="CLU_303537_0_0_1"/>
<organism evidence="8 9">
    <name type="scientific">Helobdella robusta</name>
    <name type="common">Californian leech</name>
    <dbReference type="NCBI Taxonomy" id="6412"/>
    <lineage>
        <taxon>Eukaryota</taxon>
        <taxon>Metazoa</taxon>
        <taxon>Spiralia</taxon>
        <taxon>Lophotrochozoa</taxon>
        <taxon>Annelida</taxon>
        <taxon>Clitellata</taxon>
        <taxon>Hirudinea</taxon>
        <taxon>Rhynchobdellida</taxon>
        <taxon>Glossiphoniidae</taxon>
        <taxon>Helobdella</taxon>
    </lineage>
</organism>
<feature type="compositionally biased region" description="Basic and acidic residues" evidence="5">
    <location>
        <begin position="837"/>
        <end position="849"/>
    </location>
</feature>
<keyword evidence="3 4" id="KW-0862">Zinc</keyword>
<dbReference type="GeneID" id="20204621"/>
<dbReference type="InterPro" id="IPR036855">
    <property type="entry name" value="Znf_CCCH_sf"/>
</dbReference>
<accession>T1F722</accession>
<keyword evidence="2 4" id="KW-0863">Zinc-finger</keyword>
<evidence type="ECO:0000259" key="6">
    <source>
        <dbReference type="PROSITE" id="PS50103"/>
    </source>
</evidence>
<dbReference type="eggNOG" id="ENOG502R7WP">
    <property type="taxonomic scope" value="Eukaryota"/>
</dbReference>
<feature type="region of interest" description="Disordered" evidence="5">
    <location>
        <begin position="206"/>
        <end position="243"/>
    </location>
</feature>
<feature type="region of interest" description="Disordered" evidence="5">
    <location>
        <begin position="1"/>
        <end position="28"/>
    </location>
</feature>
<feature type="compositionally biased region" description="Basic and acidic residues" evidence="5">
    <location>
        <begin position="78"/>
        <end position="88"/>
    </location>
</feature>
<feature type="compositionally biased region" description="Polar residues" evidence="5">
    <location>
        <begin position="542"/>
        <end position="553"/>
    </location>
</feature>
<keyword evidence="1 4" id="KW-0479">Metal-binding</keyword>
<dbReference type="CTD" id="20204621"/>
<feature type="compositionally biased region" description="Low complexity" evidence="5">
    <location>
        <begin position="629"/>
        <end position="659"/>
    </location>
</feature>
<feature type="compositionally biased region" description="Basic residues" evidence="5">
    <location>
        <begin position="608"/>
        <end position="628"/>
    </location>
</feature>
<reference evidence="8" key="3">
    <citation type="submission" date="2015-06" db="UniProtKB">
        <authorList>
            <consortium name="EnsemblMetazoa"/>
        </authorList>
    </citation>
    <scope>IDENTIFICATION</scope>
</reference>
<evidence type="ECO:0000256" key="1">
    <source>
        <dbReference type="ARBA" id="ARBA00022723"/>
    </source>
</evidence>
<dbReference type="PROSITE" id="PS50103">
    <property type="entry name" value="ZF_C3H1"/>
    <property type="match status" value="1"/>
</dbReference>
<dbReference type="Proteomes" id="UP000015101">
    <property type="component" value="Unassembled WGS sequence"/>
</dbReference>
<evidence type="ECO:0000313" key="9">
    <source>
        <dbReference type="Proteomes" id="UP000015101"/>
    </source>
</evidence>
<feature type="compositionally biased region" description="Polar residues" evidence="5">
    <location>
        <begin position="912"/>
        <end position="927"/>
    </location>
</feature>
<dbReference type="AlphaFoldDB" id="T1F722"/>
<reference evidence="9" key="1">
    <citation type="submission" date="2012-12" db="EMBL/GenBank/DDBJ databases">
        <authorList>
            <person name="Hellsten U."/>
            <person name="Grimwood J."/>
            <person name="Chapman J.A."/>
            <person name="Shapiro H."/>
            <person name="Aerts A."/>
            <person name="Otillar R.P."/>
            <person name="Terry A.Y."/>
            <person name="Boore J.L."/>
            <person name="Simakov O."/>
            <person name="Marletaz F."/>
            <person name="Cho S.-J."/>
            <person name="Edsinger-Gonzales E."/>
            <person name="Havlak P."/>
            <person name="Kuo D.-H."/>
            <person name="Larsson T."/>
            <person name="Lv J."/>
            <person name="Arendt D."/>
            <person name="Savage R."/>
            <person name="Osoegawa K."/>
            <person name="de Jong P."/>
            <person name="Lindberg D.R."/>
            <person name="Seaver E.C."/>
            <person name="Weisblat D.A."/>
            <person name="Putnam N.H."/>
            <person name="Grigoriev I.V."/>
            <person name="Rokhsar D.S."/>
        </authorList>
    </citation>
    <scope>NUCLEOTIDE SEQUENCE</scope>
</reference>
<gene>
    <name evidence="8" type="primary">20204621</name>
    <name evidence="7" type="ORF">HELRODRAFT_173620</name>
</gene>
<dbReference type="Gene3D" id="4.10.1000.10">
    <property type="entry name" value="Zinc finger, CCCH-type"/>
    <property type="match status" value="1"/>
</dbReference>
<feature type="compositionally biased region" description="Basic and acidic residues" evidence="5">
    <location>
        <begin position="802"/>
        <end position="819"/>
    </location>
</feature>
<dbReference type="InterPro" id="IPR000571">
    <property type="entry name" value="Znf_CCCH"/>
</dbReference>
<feature type="region of interest" description="Disordered" evidence="5">
    <location>
        <begin position="591"/>
        <end position="664"/>
    </location>
</feature>
<feature type="compositionally biased region" description="Basic and acidic residues" evidence="5">
    <location>
        <begin position="763"/>
        <end position="789"/>
    </location>
</feature>
<dbReference type="EMBL" id="AMQM01004622">
    <property type="status" value="NOT_ANNOTATED_CDS"/>
    <property type="molecule type" value="Genomic_DNA"/>
</dbReference>
<feature type="domain" description="C3H1-type" evidence="6">
    <location>
        <begin position="143"/>
        <end position="170"/>
    </location>
</feature>
<feature type="region of interest" description="Disordered" evidence="5">
    <location>
        <begin position="747"/>
        <end position="960"/>
    </location>
</feature>
<dbReference type="InParanoid" id="T1F722"/>
<dbReference type="GO" id="GO:0008270">
    <property type="term" value="F:zinc ion binding"/>
    <property type="evidence" value="ECO:0007669"/>
    <property type="project" value="UniProtKB-KW"/>
</dbReference>
<feature type="compositionally biased region" description="Low complexity" evidence="5">
    <location>
        <begin position="394"/>
        <end position="438"/>
    </location>
</feature>
<evidence type="ECO:0000256" key="5">
    <source>
        <dbReference type="SAM" id="MobiDB-lite"/>
    </source>
</evidence>
<protein>
    <recommendedName>
        <fullName evidence="6">C3H1-type domain-containing protein</fullName>
    </recommendedName>
</protein>
<evidence type="ECO:0000256" key="4">
    <source>
        <dbReference type="PROSITE-ProRule" id="PRU00723"/>
    </source>
</evidence>
<dbReference type="OrthoDB" id="10072532at2759"/>
<dbReference type="SUPFAM" id="SSF90229">
    <property type="entry name" value="CCCH zinc finger"/>
    <property type="match status" value="1"/>
</dbReference>
<dbReference type="RefSeq" id="XP_009018481.1">
    <property type="nucleotide sequence ID" value="XM_009020233.1"/>
</dbReference>
<proteinExistence type="predicted"/>
<keyword evidence="9" id="KW-1185">Reference proteome</keyword>
<feature type="compositionally biased region" description="Basic residues" evidence="5">
    <location>
        <begin position="375"/>
        <end position="393"/>
    </location>
</feature>
<feature type="compositionally biased region" description="Basic and acidic residues" evidence="5">
    <location>
        <begin position="894"/>
        <end position="910"/>
    </location>
</feature>
<dbReference type="PANTHER" id="PTHR46582:SF1">
    <property type="entry name" value="ZINC FINGER CCCH DOMAIN-CONTAINING PROTEIN 18"/>
    <property type="match status" value="1"/>
</dbReference>
<feature type="region of interest" description="Disordered" evidence="5">
    <location>
        <begin position="40"/>
        <end position="138"/>
    </location>
</feature>
<evidence type="ECO:0000313" key="8">
    <source>
        <dbReference type="EnsemblMetazoa" id="HelroP173620"/>
    </source>
</evidence>
<feature type="compositionally biased region" description="Basic and acidic residues" evidence="5">
    <location>
        <begin position="950"/>
        <end position="960"/>
    </location>
</feature>
<name>T1F722_HELRO</name>
<feature type="region of interest" description="Disordered" evidence="5">
    <location>
        <begin position="320"/>
        <end position="438"/>
    </location>
</feature>
<dbReference type="InterPro" id="IPR041367">
    <property type="entry name" value="Znf-CCCH_4"/>
</dbReference>
<evidence type="ECO:0000256" key="3">
    <source>
        <dbReference type="ARBA" id="ARBA00022833"/>
    </source>
</evidence>
<sequence>MADSSLSSPVADNVDHVTSLDEFPQDSSVKMLLDKNEILDNGKSAADDDSSLDNESTKETAMIDDHGELDYEEDVDDSIEKNEAEIKIQEQMSTFEVQKAMDDDIKGGEKRSNVDDGSHSSDGELADDDCEEGEIKEPGAKKPFSRELCRFFSRGSCTWGINCRFLHPGVNDKGNYTMHERLGKRMPPPPRLSEIAGESAWERGLRHAKDFRSKKKKTDGDDKKGTSTSPLASDKLIHPDTSSHLARPVHRDSFYEDMHQTLSTSLPDLPPMPLPILPILHHPINPWLYRHPFDYEMRWPALDYMHSGFHPVHDFRMIDPGKERRFSPPSRTEASQPIGGERASRRKRHHAEGTTNSGERRRKCEEGKDSWSRAKSPKNKRSSSSRSGKKSRSRYSSSSSSSNSSKSGSRSRSSSSSSYSSSRSSSSSRSRSSSKLSKWIPSKVVPVRSIKNSDISKSFVSNVVPPCVAEMNESSTVVSTTVTKLTGTASVTANQAPITVTSLTSEPPRPAMTSLSITLANSKTNELQPVNKSFKDADENNNDGQMKSKSKLPTFSDNTNLLVELNKVGGQLTTVGGVTYKSGIVQGNVGYPIPIKSSAPLPATTVRSKPKSVHSNKKISEKKKRSRSRGSSASSDDSLSSLYSSSHSSRNSSSASAQSHRAHLRTSDYLVQKMHPFAPVQRMGRGFRDGRDGSFWREKRDFHMDSRGAGQGRDMRAPYRKNLRMEERGVHSMDYPVRNMEHSRVDSKMYSRPGGRAGQTVDARIDVRNHRMGERMLPKKEEKRDERRQPGRRMNQPVMNRMSKERHDKSYGNNRDHQVVNRRYQRREGEVEGDVLEANRRRQSPEGYRRVVNKSTTGHKHQEVNAPTRSSQRQHELPPPSSSRKRHSSPSRMRPQEKHMKIAYENKDLPASDSSRQPAPSRQQRSSCVDDVNRKTPSAKYGKMQSTTSESKKSTSSRTEELLMELKAVEDAIANKRSKIL</sequence>
<dbReference type="STRING" id="6412.T1F722"/>
<dbReference type="EMBL" id="KB096633">
    <property type="protein sequence ID" value="ESO03333.1"/>
    <property type="molecule type" value="Genomic_DNA"/>
</dbReference>
<feature type="compositionally biased region" description="Basic and acidic residues" evidence="5">
    <location>
        <begin position="358"/>
        <end position="372"/>
    </location>
</feature>
<feature type="compositionally biased region" description="Basic and acidic residues" evidence="5">
    <location>
        <begin position="55"/>
        <end position="69"/>
    </location>
</feature>
<dbReference type="EnsemblMetazoa" id="HelroT173620">
    <property type="protein sequence ID" value="HelroP173620"/>
    <property type="gene ID" value="HelroG173620"/>
</dbReference>
<evidence type="ECO:0000256" key="2">
    <source>
        <dbReference type="ARBA" id="ARBA00022771"/>
    </source>
</evidence>
<dbReference type="PANTHER" id="PTHR46582">
    <property type="entry name" value="ZINC FINGER CCCH DOMAIN-CONTAINING PROTEIN 18"/>
    <property type="match status" value="1"/>
</dbReference>
<feature type="zinc finger region" description="C3H1-type" evidence="4">
    <location>
        <begin position="143"/>
        <end position="170"/>
    </location>
</feature>
<dbReference type="InterPro" id="IPR052647">
    <property type="entry name" value="Zinc_finger_CCCH-type"/>
</dbReference>
<dbReference type="Pfam" id="PF18044">
    <property type="entry name" value="zf-CCCH_4"/>
    <property type="match status" value="1"/>
</dbReference>